<feature type="domain" description="AMP-dependent synthetase/ligase" evidence="3">
    <location>
        <begin position="20"/>
        <end position="393"/>
    </location>
</feature>
<evidence type="ECO:0000259" key="3">
    <source>
        <dbReference type="Pfam" id="PF00501"/>
    </source>
</evidence>
<dbReference type="Pfam" id="PF00501">
    <property type="entry name" value="AMP-binding"/>
    <property type="match status" value="1"/>
</dbReference>
<sequence>MTLQGPCRPLPPLVLPRLFELAALTHPTTPALRDAAHNTWLTYHHLNHAANKLARSLLRRVSGESCANPDGDRVVAVCLPPTARLVTCLLAIHKVGGAYLPLEDSFPAARVSHILRDARPALLLAESSSRAAGVALEEGVAVVQLEDLQEEVESAGEEDLSEEEVGLSLTGDSIAVILYTSGSTGVPKGVRVPNRAVVNRLAWQWRTFPYAPSEMCCFKTALTFVDSVCEIFGPLLTGHSLVVVPKAMTQAVDDLVSVLDEAKVGRLVLVPSLLRSILLHCSSPDAPKLHSLRLWVCSGEVLPADLLHAFFATFTNGQSICNFYGSTEVMGDVTFLQFHNLCDASAGMVNNSVPIGRPIDNCLIYLMGSDGGQVEEGKMGELYAAGLNVAQGYVGGTQPDKFLPNQHVNDPTYSVLYRTGDYARVVDGVLVFEGRADSQIKVRGHRVDMTEVEMAVKKVKGVDKVMIICYKPGEVDQALLAFYTTDNDDLTPGHLKHQLTSLLQPYMQPQVIPLQDFPLLVNGKIDRQELLKIYEGRGAGDVQDIQIDVSGAAPGQQGAARDLLLTVGRLLGPAVARGTTLTLDTNFFHVGGNSLNSVLAVTSLKDLSYTIVVTELKVTTPSDPLQLMQGGAAEELPARIILRQQRYASILPLL</sequence>
<dbReference type="OrthoDB" id="416786at2759"/>
<dbReference type="Proteomes" id="UP000770661">
    <property type="component" value="Unassembled WGS sequence"/>
</dbReference>
<dbReference type="PANTHER" id="PTHR44845">
    <property type="entry name" value="CARRIER DOMAIN-CONTAINING PROTEIN"/>
    <property type="match status" value="1"/>
</dbReference>
<evidence type="ECO:0000313" key="5">
    <source>
        <dbReference type="Proteomes" id="UP000770661"/>
    </source>
</evidence>
<keyword evidence="5" id="KW-1185">Reference proteome</keyword>
<dbReference type="PROSITE" id="PS00012">
    <property type="entry name" value="PHOSPHOPANTETHEINE"/>
    <property type="match status" value="1"/>
</dbReference>
<dbReference type="Gene3D" id="3.30.300.30">
    <property type="match status" value="1"/>
</dbReference>
<dbReference type="InterPro" id="IPR042099">
    <property type="entry name" value="ANL_N_sf"/>
</dbReference>
<evidence type="ECO:0000313" key="4">
    <source>
        <dbReference type="EMBL" id="KAG0718641.1"/>
    </source>
</evidence>
<dbReference type="AlphaFoldDB" id="A0A8J4Y7G0"/>
<organism evidence="4 5">
    <name type="scientific">Chionoecetes opilio</name>
    <name type="common">Atlantic snow crab</name>
    <name type="synonym">Cancer opilio</name>
    <dbReference type="NCBI Taxonomy" id="41210"/>
    <lineage>
        <taxon>Eukaryota</taxon>
        <taxon>Metazoa</taxon>
        <taxon>Ecdysozoa</taxon>
        <taxon>Arthropoda</taxon>
        <taxon>Crustacea</taxon>
        <taxon>Multicrustacea</taxon>
        <taxon>Malacostraca</taxon>
        <taxon>Eumalacostraca</taxon>
        <taxon>Eucarida</taxon>
        <taxon>Decapoda</taxon>
        <taxon>Pleocyemata</taxon>
        <taxon>Brachyura</taxon>
        <taxon>Eubrachyura</taxon>
        <taxon>Majoidea</taxon>
        <taxon>Majidae</taxon>
        <taxon>Chionoecetes</taxon>
    </lineage>
</organism>
<dbReference type="InterPro" id="IPR006162">
    <property type="entry name" value="Ppantetheine_attach_site"/>
</dbReference>
<dbReference type="InterPro" id="IPR000873">
    <property type="entry name" value="AMP-dep_synth/lig_dom"/>
</dbReference>
<dbReference type="Gene3D" id="3.40.50.12780">
    <property type="entry name" value="N-terminal domain of ligase-like"/>
    <property type="match status" value="1"/>
</dbReference>
<dbReference type="InterPro" id="IPR020845">
    <property type="entry name" value="AMP-binding_CS"/>
</dbReference>
<name>A0A8J4Y7G0_CHIOP</name>
<comment type="caution">
    <text evidence="4">The sequence shown here is derived from an EMBL/GenBank/DDBJ whole genome shotgun (WGS) entry which is preliminary data.</text>
</comment>
<reference evidence="4" key="1">
    <citation type="submission" date="2020-07" db="EMBL/GenBank/DDBJ databases">
        <title>The High-quality genome of the commercially important snow crab, Chionoecetes opilio.</title>
        <authorList>
            <person name="Jeong J.-H."/>
            <person name="Ryu S."/>
        </authorList>
    </citation>
    <scope>NUCLEOTIDE SEQUENCE</scope>
    <source>
        <strain evidence="4">MADBK_172401_WGS</strain>
        <tissue evidence="4">Digestive gland</tissue>
    </source>
</reference>
<dbReference type="PROSITE" id="PS00455">
    <property type="entry name" value="AMP_BINDING"/>
    <property type="match status" value="1"/>
</dbReference>
<evidence type="ECO:0000256" key="1">
    <source>
        <dbReference type="ARBA" id="ARBA00022450"/>
    </source>
</evidence>
<dbReference type="InterPro" id="IPR045851">
    <property type="entry name" value="AMP-bd_C_sf"/>
</dbReference>
<dbReference type="EMBL" id="JACEEZ010015704">
    <property type="protein sequence ID" value="KAG0718641.1"/>
    <property type="molecule type" value="Genomic_DNA"/>
</dbReference>
<keyword evidence="1" id="KW-0596">Phosphopantetheine</keyword>
<dbReference type="PANTHER" id="PTHR44845:SF6">
    <property type="entry name" value="BETA-ALANINE-ACTIVATING ENZYME"/>
    <property type="match status" value="1"/>
</dbReference>
<protein>
    <submittedName>
        <fullName evidence="4">Mycosubtilin synthase subunit C</fullName>
    </submittedName>
</protein>
<gene>
    <name evidence="4" type="primary">mycC</name>
    <name evidence="4" type="ORF">GWK47_007563</name>
</gene>
<accession>A0A8J4Y7G0</accession>
<dbReference type="SUPFAM" id="SSF56801">
    <property type="entry name" value="Acetyl-CoA synthetase-like"/>
    <property type="match status" value="1"/>
</dbReference>
<evidence type="ECO:0000256" key="2">
    <source>
        <dbReference type="ARBA" id="ARBA00022553"/>
    </source>
</evidence>
<proteinExistence type="predicted"/>
<dbReference type="CDD" id="cd05930">
    <property type="entry name" value="A_NRPS"/>
    <property type="match status" value="1"/>
</dbReference>
<keyword evidence="2" id="KW-0597">Phosphoprotein</keyword>